<dbReference type="PANTHER" id="PTHR21535">
    <property type="entry name" value="MAGNESIUM AND COBALT TRANSPORT PROTEIN/MITOCHONDRIAL IMPORT INNER MEMBRANE TRANSLOCASE SUBUNIT TIM8"/>
    <property type="match status" value="1"/>
</dbReference>
<dbReference type="InterPro" id="IPR045861">
    <property type="entry name" value="CorA_cytoplasmic_dom"/>
</dbReference>
<protein>
    <submittedName>
        <fullName evidence="8">MGT2 magnesium transporter</fullName>
    </submittedName>
</protein>
<dbReference type="PANTHER" id="PTHR21535:SF95">
    <property type="entry name" value="MGT2 MAGNESIUM TRANSPORTER"/>
    <property type="match status" value="1"/>
</dbReference>
<dbReference type="OrthoDB" id="29879at2759"/>
<dbReference type="Proteomes" id="UP000015354">
    <property type="component" value="Unassembled WGS sequence"/>
</dbReference>
<sequence>MPLIAAGAAYYCYTKVNGAKSFASLAALLEYVQSLKPETEAWVDVQGEGFEGRRRLLQELPLGTTLPPSVREGAVSPGECDIVELQPFAGNYLTAVVSCRPAAEGEAAVGQPEPVAPSESGSTGADGAGGAALAPADEDLTDGPVWCTCVATRTRLLTLHCAPFEGLAETRHQVQSLAAAAAETPLTSFALATLLTFTAEMLLPDPTTLFSEVDCIDEMVLLIAPGERDQPDLLRRIALLRRRISAFRGQLYLKERLLQDCMMPAVRGSFAAAGGARIAALYNECLEKTTQVADRLDDARDVLNQANLNFVTGVSMRMSQSSANMDFRMQILGQVATICLPLNLVASIFGMNCTVPFQTDTHPTLTAFWCIIGLMVAWCMVCSVPIVRSLRAGNQAKAIVPSDE</sequence>
<dbReference type="EMBL" id="ATMH01002618">
    <property type="protein sequence ID" value="EPY32836.1"/>
    <property type="molecule type" value="Genomic_DNA"/>
</dbReference>
<evidence type="ECO:0000256" key="3">
    <source>
        <dbReference type="ARBA" id="ARBA00022692"/>
    </source>
</evidence>
<name>S9V713_9TRYP</name>
<dbReference type="Pfam" id="PF01544">
    <property type="entry name" value="CorA"/>
    <property type="match status" value="1"/>
</dbReference>
<evidence type="ECO:0000313" key="9">
    <source>
        <dbReference type="EMBL" id="EPY32836.1"/>
    </source>
</evidence>
<dbReference type="EMBL" id="ATMH01008142">
    <property type="protein sequence ID" value="EPY22756.1"/>
    <property type="molecule type" value="Genomic_DNA"/>
</dbReference>
<comment type="similarity">
    <text evidence="2">Belongs to the CorA metal ion transporter (MIT) (TC 1.A.35) family.</text>
</comment>
<keyword evidence="10" id="KW-1185">Reference proteome</keyword>
<evidence type="ECO:0000256" key="5">
    <source>
        <dbReference type="ARBA" id="ARBA00023136"/>
    </source>
</evidence>
<evidence type="ECO:0000313" key="10">
    <source>
        <dbReference type="Proteomes" id="UP000015354"/>
    </source>
</evidence>
<feature type="transmembrane region" description="Helical" evidence="7">
    <location>
        <begin position="331"/>
        <end position="351"/>
    </location>
</feature>
<dbReference type="SUPFAM" id="SSF143865">
    <property type="entry name" value="CorA soluble domain-like"/>
    <property type="match status" value="1"/>
</dbReference>
<evidence type="ECO:0000313" key="8">
    <source>
        <dbReference type="EMBL" id="EPY22756.1"/>
    </source>
</evidence>
<dbReference type="InterPro" id="IPR002523">
    <property type="entry name" value="MgTranspt_CorA/ZnTranspt_ZntB"/>
</dbReference>
<comment type="subcellular location">
    <subcellularLocation>
        <location evidence="1">Membrane</location>
        <topology evidence="1">Multi-pass membrane protein</topology>
    </subcellularLocation>
</comment>
<evidence type="ECO:0000256" key="4">
    <source>
        <dbReference type="ARBA" id="ARBA00022989"/>
    </source>
</evidence>
<accession>S9V713</accession>
<feature type="transmembrane region" description="Helical" evidence="7">
    <location>
        <begin position="366"/>
        <end position="387"/>
    </location>
</feature>
<keyword evidence="5 7" id="KW-0472">Membrane</keyword>
<evidence type="ECO:0000256" key="1">
    <source>
        <dbReference type="ARBA" id="ARBA00004141"/>
    </source>
</evidence>
<organism evidence="8 10">
    <name type="scientific">Strigomonas culicis</name>
    <dbReference type="NCBI Taxonomy" id="28005"/>
    <lineage>
        <taxon>Eukaryota</taxon>
        <taxon>Discoba</taxon>
        <taxon>Euglenozoa</taxon>
        <taxon>Kinetoplastea</taxon>
        <taxon>Metakinetoplastina</taxon>
        <taxon>Trypanosomatida</taxon>
        <taxon>Trypanosomatidae</taxon>
        <taxon>Strigomonadinae</taxon>
        <taxon>Strigomonas</taxon>
    </lineage>
</organism>
<dbReference type="InterPro" id="IPR045863">
    <property type="entry name" value="CorA_TM1_TM2"/>
</dbReference>
<proteinExistence type="inferred from homology"/>
<keyword evidence="4 7" id="KW-1133">Transmembrane helix</keyword>
<keyword evidence="3 7" id="KW-0812">Transmembrane</keyword>
<dbReference type="Gene3D" id="1.20.58.340">
    <property type="entry name" value="Magnesium transport protein CorA, transmembrane region"/>
    <property type="match status" value="1"/>
</dbReference>
<evidence type="ECO:0000256" key="6">
    <source>
        <dbReference type="SAM" id="MobiDB-lite"/>
    </source>
</evidence>
<reference evidence="8 10" key="1">
    <citation type="journal article" date="2013" name="PLoS ONE">
        <title>Predicting the Proteins of Angomonas deanei, Strigomonas culicis and Their Respective Endosymbionts Reveals New Aspects of the Trypanosomatidae Family.</title>
        <authorList>
            <person name="Motta M.C."/>
            <person name="Martins A.C."/>
            <person name="de Souza S.S."/>
            <person name="Catta-Preta C.M."/>
            <person name="Silva R."/>
            <person name="Klein C.C."/>
            <person name="de Almeida L.G."/>
            <person name="de Lima Cunha O."/>
            <person name="Ciapina L.P."/>
            <person name="Brocchi M."/>
            <person name="Colabardini A.C."/>
            <person name="de Araujo Lima B."/>
            <person name="Machado C.R."/>
            <person name="de Almeida Soares C.M."/>
            <person name="Probst C.M."/>
            <person name="de Menezes C.B."/>
            <person name="Thompson C.E."/>
            <person name="Bartholomeu D.C."/>
            <person name="Gradia D.F."/>
            <person name="Pavoni D.P."/>
            <person name="Grisard E.C."/>
            <person name="Fantinatti-Garboggini F."/>
            <person name="Marchini F.K."/>
            <person name="Rodrigues-Luiz G.F."/>
            <person name="Wagner G."/>
            <person name="Goldman G.H."/>
            <person name="Fietto J.L."/>
            <person name="Elias M.C."/>
            <person name="Goldman M.H."/>
            <person name="Sagot M.F."/>
            <person name="Pereira M."/>
            <person name="Stoco P.H."/>
            <person name="de Mendonca-Neto R.P."/>
            <person name="Teixeira S.M."/>
            <person name="Maciel T.E."/>
            <person name="de Oliveira Mendes T.A."/>
            <person name="Urmenyi T.P."/>
            <person name="de Souza W."/>
            <person name="Schenkman S."/>
            <person name="de Vasconcelos A.T."/>
        </authorList>
    </citation>
    <scope>NUCLEOTIDE SEQUENCE [LARGE SCALE GENOMIC DNA]</scope>
</reference>
<evidence type="ECO:0000256" key="2">
    <source>
        <dbReference type="ARBA" id="ARBA00009765"/>
    </source>
</evidence>
<comment type="caution">
    <text evidence="8">The sequence shown here is derived from an EMBL/GenBank/DDBJ whole genome shotgun (WGS) entry which is preliminary data.</text>
</comment>
<dbReference type="GO" id="GO:0046873">
    <property type="term" value="F:metal ion transmembrane transporter activity"/>
    <property type="evidence" value="ECO:0007669"/>
    <property type="project" value="InterPro"/>
</dbReference>
<feature type="region of interest" description="Disordered" evidence="6">
    <location>
        <begin position="108"/>
        <end position="136"/>
    </location>
</feature>
<dbReference type="AlphaFoldDB" id="S9V713"/>
<evidence type="ECO:0000256" key="7">
    <source>
        <dbReference type="SAM" id="Phobius"/>
    </source>
</evidence>
<reference evidence="8" key="2">
    <citation type="submission" date="2013-03" db="EMBL/GenBank/DDBJ databases">
        <authorList>
            <person name="Motta M.C.M."/>
            <person name="Martins A.C.A."/>
            <person name="Preta C.M.C.C."/>
            <person name="Silva R."/>
            <person name="de Souza S.S."/>
            <person name="Klein C.C."/>
            <person name="de Almeida L.G.P."/>
            <person name="Cunha O.L."/>
            <person name="Colabardini A.C."/>
            <person name="Lima B.A."/>
            <person name="Machado C.R."/>
            <person name="Soares C.M.A."/>
            <person name="de Menezes C.B.A."/>
            <person name="Bartolomeu D.C."/>
            <person name="Grisard E.C."/>
            <person name="Fantinatti-Garboggini F."/>
            <person name="Rodrigues-Luiz G.F."/>
            <person name="Wagner G."/>
            <person name="Goldman G.H."/>
            <person name="Fietto J.L.R."/>
            <person name="Ciapina L.P."/>
            <person name="Brocchi M."/>
            <person name="Elias M.C."/>
            <person name="Goldman M.H.S."/>
            <person name="Sagot M.-F."/>
            <person name="Pereira M."/>
            <person name="Stoco P.H."/>
            <person name="Teixeira S.M.R."/>
            <person name="de Mendonca-Neto R.P."/>
            <person name="Maciel T.E.F."/>
            <person name="Mendes T.A.O."/>
            <person name="Urmenyi T.P."/>
            <person name="Teixeira M.M.G."/>
            <person name="de Camargo E.F.P."/>
            <person name="de Sousa W."/>
            <person name="Schenkman S."/>
            <person name="de Vasconcelos A.T.R."/>
        </authorList>
    </citation>
    <scope>NUCLEOTIDE SEQUENCE</scope>
</reference>
<gene>
    <name evidence="9" type="ORF">STCU_02618</name>
    <name evidence="8" type="ORF">STCU_08142</name>
</gene>
<dbReference type="SUPFAM" id="SSF144083">
    <property type="entry name" value="Magnesium transport protein CorA, transmembrane region"/>
    <property type="match status" value="1"/>
</dbReference>
<dbReference type="GO" id="GO:0016020">
    <property type="term" value="C:membrane"/>
    <property type="evidence" value="ECO:0007669"/>
    <property type="project" value="UniProtKB-SubCell"/>
</dbReference>